<dbReference type="RefSeq" id="WP_272419283.1">
    <property type="nucleotide sequence ID" value="NZ_JAGTJJ010000003.1"/>
</dbReference>
<dbReference type="EMBL" id="JAGTJJ010000003">
    <property type="protein sequence ID" value="MDC3980679.1"/>
    <property type="molecule type" value="Genomic_DNA"/>
</dbReference>
<name>A0A9X3WYM4_9BACT</name>
<proteinExistence type="predicted"/>
<evidence type="ECO:0000313" key="2">
    <source>
        <dbReference type="Proteomes" id="UP001151081"/>
    </source>
</evidence>
<comment type="caution">
    <text evidence="1">The sequence shown here is derived from an EMBL/GenBank/DDBJ whole genome shotgun (WGS) entry which is preliminary data.</text>
</comment>
<evidence type="ECO:0000313" key="1">
    <source>
        <dbReference type="EMBL" id="MDC3980679.1"/>
    </source>
</evidence>
<sequence length="50" mass="5777">MRELYVLQGMNRRLVYRATEQINDVGVDRRGTSLVCLKEERSEPTAHEVG</sequence>
<keyword evidence="2" id="KW-1185">Reference proteome</keyword>
<accession>A0A9X3WYM4</accession>
<protein>
    <submittedName>
        <fullName evidence="1">Uncharacterized protein</fullName>
    </submittedName>
</protein>
<dbReference type="AlphaFoldDB" id="A0A9X3WYM4"/>
<reference evidence="1 2" key="1">
    <citation type="submission" date="2021-04" db="EMBL/GenBank/DDBJ databases">
        <title>Genome analysis of Polyangium sp.</title>
        <authorList>
            <person name="Li Y."/>
            <person name="Wang J."/>
        </authorList>
    </citation>
    <scope>NUCLEOTIDE SEQUENCE [LARGE SCALE GENOMIC DNA]</scope>
    <source>
        <strain evidence="1 2">SDU14</strain>
    </source>
</reference>
<dbReference type="Proteomes" id="UP001151081">
    <property type="component" value="Unassembled WGS sequence"/>
</dbReference>
<gene>
    <name evidence="1" type="ORF">KEG57_09245</name>
</gene>
<organism evidence="1 2">
    <name type="scientific">Polyangium jinanense</name>
    <dbReference type="NCBI Taxonomy" id="2829994"/>
    <lineage>
        <taxon>Bacteria</taxon>
        <taxon>Pseudomonadati</taxon>
        <taxon>Myxococcota</taxon>
        <taxon>Polyangia</taxon>
        <taxon>Polyangiales</taxon>
        <taxon>Polyangiaceae</taxon>
        <taxon>Polyangium</taxon>
    </lineage>
</organism>